<feature type="region of interest" description="Disordered" evidence="1">
    <location>
        <begin position="1"/>
        <end position="28"/>
    </location>
</feature>
<evidence type="ECO:0000313" key="2">
    <source>
        <dbReference type="EMBL" id="MDD0837906.1"/>
    </source>
</evidence>
<dbReference type="RefSeq" id="WP_273949228.1">
    <property type="nucleotide sequence ID" value="NZ_JAQSIP010000002.1"/>
</dbReference>
<reference evidence="2 3" key="1">
    <citation type="submission" date="2023-02" db="EMBL/GenBank/DDBJ databases">
        <title>Bacterial whole genomic sequence of Curvibacter sp. HBC61.</title>
        <authorList>
            <person name="Le V."/>
            <person name="Ko S.-R."/>
            <person name="Ahn C.-Y."/>
            <person name="Oh H.-M."/>
        </authorList>
    </citation>
    <scope>NUCLEOTIDE SEQUENCE [LARGE SCALE GENOMIC DNA]</scope>
    <source>
        <strain evidence="2 3">HBC61</strain>
    </source>
</reference>
<evidence type="ECO:0008006" key="4">
    <source>
        <dbReference type="Google" id="ProtNLM"/>
    </source>
</evidence>
<dbReference type="Proteomes" id="UP001528673">
    <property type="component" value="Unassembled WGS sequence"/>
</dbReference>
<evidence type="ECO:0000256" key="1">
    <source>
        <dbReference type="SAM" id="MobiDB-lite"/>
    </source>
</evidence>
<feature type="compositionally biased region" description="Low complexity" evidence="1">
    <location>
        <begin position="114"/>
        <end position="131"/>
    </location>
</feature>
<feature type="compositionally biased region" description="Basic and acidic residues" evidence="1">
    <location>
        <begin position="87"/>
        <end position="111"/>
    </location>
</feature>
<protein>
    <recommendedName>
        <fullName evidence="4">Scaffolding protein</fullName>
    </recommendedName>
</protein>
<comment type="caution">
    <text evidence="2">The sequence shown here is derived from an EMBL/GenBank/DDBJ whole genome shotgun (WGS) entry which is preliminary data.</text>
</comment>
<keyword evidence="3" id="KW-1185">Reference proteome</keyword>
<accession>A0ABT5MX97</accession>
<dbReference type="EMBL" id="JAQSIP010000002">
    <property type="protein sequence ID" value="MDD0837906.1"/>
    <property type="molecule type" value="Genomic_DNA"/>
</dbReference>
<feature type="region of interest" description="Disordered" evidence="1">
    <location>
        <begin position="257"/>
        <end position="334"/>
    </location>
</feature>
<name>A0ABT5MX97_9BURK</name>
<sequence>MPGFTEDTIDTSSNSINTGDEDRGDVLNPELSNVDALKSVVEGAPADLDDDTAITSDADGGAKTAQEGEDAQGEAKDTGPRTIPKARFNEVNEQRKQAQREAEEAKARAEAAEAELQALRSQRATPAQAPAPQAPAPAAPAAPEFDIKAQERAYLEATMDGDVEKALEIRERINTHIRENAESTARERVARELTERQAAQALQEASEKAVQAFPYLETPEGEEALELIMASRDAKIARGIPAHIALAEAVTKIAPRFAPAESTPSKDSTSTTQAKDTRSAAAIARGLADSAKQPPALTGGVGDRATAGKVDVETMTESQFENLSAAEKKRLRGD</sequence>
<evidence type="ECO:0000313" key="3">
    <source>
        <dbReference type="Proteomes" id="UP001528673"/>
    </source>
</evidence>
<proteinExistence type="predicted"/>
<gene>
    <name evidence="2" type="ORF">PSQ40_04910</name>
</gene>
<organism evidence="2 3">
    <name type="scientific">Curvibacter cyanobacteriorum</name>
    <dbReference type="NCBI Taxonomy" id="3026422"/>
    <lineage>
        <taxon>Bacteria</taxon>
        <taxon>Pseudomonadati</taxon>
        <taxon>Pseudomonadota</taxon>
        <taxon>Betaproteobacteria</taxon>
        <taxon>Burkholderiales</taxon>
        <taxon>Comamonadaceae</taxon>
        <taxon>Curvibacter</taxon>
    </lineage>
</organism>
<feature type="compositionally biased region" description="Polar residues" evidence="1">
    <location>
        <begin position="262"/>
        <end position="274"/>
    </location>
</feature>
<feature type="region of interest" description="Disordered" evidence="1">
    <location>
        <begin position="42"/>
        <end position="142"/>
    </location>
</feature>